<dbReference type="OrthoDB" id="517560at2"/>
<evidence type="ECO:0000313" key="4">
    <source>
        <dbReference type="EMBL" id="QEX15710.1"/>
    </source>
</evidence>
<evidence type="ECO:0000256" key="2">
    <source>
        <dbReference type="SAM" id="SignalP"/>
    </source>
</evidence>
<accession>A0A5J6MHF1</accession>
<protein>
    <recommendedName>
        <fullName evidence="3">DUF305 domain-containing protein</fullName>
    </recommendedName>
</protein>
<evidence type="ECO:0000256" key="1">
    <source>
        <dbReference type="SAM" id="Coils"/>
    </source>
</evidence>
<dbReference type="Proteomes" id="UP000326202">
    <property type="component" value="Chromosome"/>
</dbReference>
<gene>
    <name evidence="4" type="ORF">FRZ44_09970</name>
</gene>
<organism evidence="4 5">
    <name type="scientific">Hypericibacter terrae</name>
    <dbReference type="NCBI Taxonomy" id="2602015"/>
    <lineage>
        <taxon>Bacteria</taxon>
        <taxon>Pseudomonadati</taxon>
        <taxon>Pseudomonadota</taxon>
        <taxon>Alphaproteobacteria</taxon>
        <taxon>Rhodospirillales</taxon>
        <taxon>Dongiaceae</taxon>
        <taxon>Hypericibacter</taxon>
    </lineage>
</organism>
<name>A0A5J6MHF1_9PROT</name>
<proteinExistence type="predicted"/>
<dbReference type="Gene3D" id="1.20.1260.10">
    <property type="match status" value="1"/>
</dbReference>
<sequence>MTDYPINSGAVRRLTHRLCGAVVILVLGLAVTAPSGAAAAEQDQTQQQIQDLQQQMQGLRQQMFGMMQQMTSGGGMPMMRQGWGPGMMMGPGMMGCNMMGCAYGSGPGMMNGPGYGMGPGMMYGGMMGRQSYNAGPGMMNGGMMNGGMMNGDGAHGSQALWQAEMQMHQAMNQPYSGDADRDFVAHMIAHHEGAVAMAQAVLQYGKDPQIKQLAQDIVSAQQKELDMMKDWLAKHPASQ</sequence>
<keyword evidence="2" id="KW-0732">Signal</keyword>
<dbReference type="PANTHER" id="PTHR36933">
    <property type="entry name" value="SLL0788 PROTEIN"/>
    <property type="match status" value="1"/>
</dbReference>
<feature type="chain" id="PRO_5023902041" description="DUF305 domain-containing protein" evidence="2">
    <location>
        <begin position="40"/>
        <end position="239"/>
    </location>
</feature>
<dbReference type="InterPro" id="IPR005183">
    <property type="entry name" value="DUF305_CopM-like"/>
</dbReference>
<dbReference type="SUPFAM" id="SSF47240">
    <property type="entry name" value="Ferritin-like"/>
    <property type="match status" value="1"/>
</dbReference>
<reference evidence="4 5" key="1">
    <citation type="submission" date="2019-08" db="EMBL/GenBank/DDBJ databases">
        <title>Hyperibacter terrae gen. nov., sp. nov. and Hyperibacter viscosus sp. nov., two new members in the family Rhodospirillaceae isolated from the rhizosphere of Hypericum perforatum.</title>
        <authorList>
            <person name="Noviana Z."/>
        </authorList>
    </citation>
    <scope>NUCLEOTIDE SEQUENCE [LARGE SCALE GENOMIC DNA]</scope>
    <source>
        <strain evidence="4 5">R5913</strain>
    </source>
</reference>
<dbReference type="KEGG" id="htq:FRZ44_09970"/>
<dbReference type="Pfam" id="PF03713">
    <property type="entry name" value="DUF305"/>
    <property type="match status" value="1"/>
</dbReference>
<keyword evidence="5" id="KW-1185">Reference proteome</keyword>
<keyword evidence="1" id="KW-0175">Coiled coil</keyword>
<feature type="domain" description="DUF305" evidence="3">
    <location>
        <begin position="37"/>
        <end position="232"/>
    </location>
</feature>
<evidence type="ECO:0000259" key="3">
    <source>
        <dbReference type="Pfam" id="PF03713"/>
    </source>
</evidence>
<dbReference type="InterPro" id="IPR009078">
    <property type="entry name" value="Ferritin-like_SF"/>
</dbReference>
<dbReference type="RefSeq" id="WP_151176139.1">
    <property type="nucleotide sequence ID" value="NZ_CP042906.1"/>
</dbReference>
<dbReference type="AlphaFoldDB" id="A0A5J6MHF1"/>
<dbReference type="InterPro" id="IPR012347">
    <property type="entry name" value="Ferritin-like"/>
</dbReference>
<feature type="signal peptide" evidence="2">
    <location>
        <begin position="1"/>
        <end position="39"/>
    </location>
</feature>
<feature type="coiled-coil region" evidence="1">
    <location>
        <begin position="35"/>
        <end position="69"/>
    </location>
</feature>
<dbReference type="PANTHER" id="PTHR36933:SF1">
    <property type="entry name" value="SLL0788 PROTEIN"/>
    <property type="match status" value="1"/>
</dbReference>
<dbReference type="EMBL" id="CP042906">
    <property type="protein sequence ID" value="QEX15710.1"/>
    <property type="molecule type" value="Genomic_DNA"/>
</dbReference>
<evidence type="ECO:0000313" key="5">
    <source>
        <dbReference type="Proteomes" id="UP000326202"/>
    </source>
</evidence>